<feature type="domain" description="Peptidase M16 C-terminal" evidence="4">
    <location>
        <begin position="192"/>
        <end position="373"/>
    </location>
</feature>
<gene>
    <name evidence="5" type="ORF">PLUA15_50057</name>
</gene>
<evidence type="ECO:0000256" key="1">
    <source>
        <dbReference type="ARBA" id="ARBA00007261"/>
    </source>
</evidence>
<comment type="similarity">
    <text evidence="1">Belongs to the peptidase M16 family.</text>
</comment>
<dbReference type="AlphaFoldDB" id="A0AAX2HD90"/>
<name>A0AAX2HD90_9PSED</name>
<organism evidence="5 6">
    <name type="scientific">Pseudomonas lundensis</name>
    <dbReference type="NCBI Taxonomy" id="86185"/>
    <lineage>
        <taxon>Bacteria</taxon>
        <taxon>Pseudomonadati</taxon>
        <taxon>Pseudomonadota</taxon>
        <taxon>Gammaproteobacteria</taxon>
        <taxon>Pseudomonadales</taxon>
        <taxon>Pseudomonadaceae</taxon>
        <taxon>Pseudomonas</taxon>
    </lineage>
</organism>
<accession>A0AAX2HD90</accession>
<dbReference type="Proteomes" id="UP000219564">
    <property type="component" value="Unassembled WGS sequence"/>
</dbReference>
<proteinExistence type="inferred from homology"/>
<dbReference type="RefSeq" id="WP_097192586.1">
    <property type="nucleotide sequence ID" value="NZ_OBKZ01000045.1"/>
</dbReference>
<keyword evidence="2" id="KW-0732">Signal</keyword>
<dbReference type="PANTHER" id="PTHR11851">
    <property type="entry name" value="METALLOPROTEASE"/>
    <property type="match status" value="1"/>
</dbReference>
<feature type="chain" id="PRO_5043993493" evidence="2">
    <location>
        <begin position="22"/>
        <end position="448"/>
    </location>
</feature>
<evidence type="ECO:0000313" key="6">
    <source>
        <dbReference type="Proteomes" id="UP000219564"/>
    </source>
</evidence>
<dbReference type="InterPro" id="IPR050361">
    <property type="entry name" value="MPP/UQCRC_Complex"/>
</dbReference>
<dbReference type="Pfam" id="PF05193">
    <property type="entry name" value="Peptidase_M16_C"/>
    <property type="match status" value="1"/>
</dbReference>
<dbReference type="PANTHER" id="PTHR11851:SF49">
    <property type="entry name" value="MITOCHONDRIAL-PROCESSING PEPTIDASE SUBUNIT ALPHA"/>
    <property type="match status" value="1"/>
</dbReference>
<reference evidence="5 6" key="1">
    <citation type="submission" date="2017-08" db="EMBL/GenBank/DDBJ databases">
        <authorList>
            <person name="Chaillou S."/>
        </authorList>
    </citation>
    <scope>NUCLEOTIDE SEQUENCE [LARGE SCALE GENOMIC DNA]</scope>
    <source>
        <strain evidence="5 6">MFPA15A1205</strain>
    </source>
</reference>
<dbReference type="InterPro" id="IPR011765">
    <property type="entry name" value="Pept_M16_N"/>
</dbReference>
<dbReference type="Gene3D" id="3.30.830.10">
    <property type="entry name" value="Metalloenzyme, LuxS/M16 peptidase-like"/>
    <property type="match status" value="2"/>
</dbReference>
<comment type="caution">
    <text evidence="5">The sequence shown here is derived from an EMBL/GenBank/DDBJ whole genome shotgun (WGS) entry which is preliminary data.</text>
</comment>
<dbReference type="InterPro" id="IPR007863">
    <property type="entry name" value="Peptidase_M16_C"/>
</dbReference>
<feature type="signal peptide" evidence="2">
    <location>
        <begin position="1"/>
        <end position="21"/>
    </location>
</feature>
<dbReference type="EMBL" id="OBKZ01000045">
    <property type="protein sequence ID" value="SOB54184.1"/>
    <property type="molecule type" value="Genomic_DNA"/>
</dbReference>
<sequence>MRPLLAALVFGVMLQPLLAFASRPPSIHEFMLDNGLKLIVYEDHRAPLVHSHLWYRIGSNQEGPGQTGLSHALEHMLFNGSSKLCSGESDQILQHLGGSENATTLNDATLYFHTLPAHALGVSFEILADQMSTAHLSATQWGGEREVIKNERSESFENHPLRRALELPRRLALPASAAGNPVIGWRHDLDRLQIEDLKHWYGHWYAPNNAVLVVTGDVDAQQVKQLAERYFGPIARRPLPYSPAPLELPTPGERRITQYIPQQIPVLYMAFNVPSLKTQADPTIAPALELLSELLAGANSSLFKTRLAHQEGLVSGITVHYTAVSQGDELFSIRALPDLEKAGSMEAVKTRILALIDTLKTAPPRQQDLDRARVQITARRVFDQDELSNRALQLGEQEMAGLDWRSEQARLDTLKAITPQDVQRVVRTFLATDRLTTSYALPEEMPHE</sequence>
<dbReference type="SUPFAM" id="SSF63411">
    <property type="entry name" value="LuxS/MPP-like metallohydrolase"/>
    <property type="match status" value="2"/>
</dbReference>
<dbReference type="GO" id="GO:0046872">
    <property type="term" value="F:metal ion binding"/>
    <property type="evidence" value="ECO:0007669"/>
    <property type="project" value="InterPro"/>
</dbReference>
<evidence type="ECO:0000313" key="5">
    <source>
        <dbReference type="EMBL" id="SOB54184.1"/>
    </source>
</evidence>
<evidence type="ECO:0000259" key="3">
    <source>
        <dbReference type="Pfam" id="PF00675"/>
    </source>
</evidence>
<dbReference type="Pfam" id="PF00675">
    <property type="entry name" value="Peptidase_M16"/>
    <property type="match status" value="1"/>
</dbReference>
<evidence type="ECO:0000256" key="2">
    <source>
        <dbReference type="SAM" id="SignalP"/>
    </source>
</evidence>
<protein>
    <submittedName>
        <fullName evidence="5">M16 family peptidase</fullName>
    </submittedName>
</protein>
<evidence type="ECO:0000259" key="4">
    <source>
        <dbReference type="Pfam" id="PF05193"/>
    </source>
</evidence>
<dbReference type="InterPro" id="IPR011249">
    <property type="entry name" value="Metalloenz_LuxS/M16"/>
</dbReference>
<feature type="domain" description="Peptidase M16 N-terminal" evidence="3">
    <location>
        <begin position="42"/>
        <end position="161"/>
    </location>
</feature>